<dbReference type="KEGG" id="mmad:MMJJ_13260"/>
<dbReference type="HAMAP" id="MF_01201">
    <property type="entry name" value="Ala_racemase"/>
    <property type="match status" value="1"/>
</dbReference>
<dbReference type="NCBIfam" id="TIGR00492">
    <property type="entry name" value="alr"/>
    <property type="match status" value="1"/>
</dbReference>
<dbReference type="GO" id="GO:0005829">
    <property type="term" value="C:cytosol"/>
    <property type="evidence" value="ECO:0007669"/>
    <property type="project" value="TreeGrafter"/>
</dbReference>
<dbReference type="InterPro" id="IPR029066">
    <property type="entry name" value="PLP-binding_barrel"/>
</dbReference>
<dbReference type="SMART" id="SM01005">
    <property type="entry name" value="Ala_racemase_C"/>
    <property type="match status" value="1"/>
</dbReference>
<dbReference type="Pfam" id="PF00842">
    <property type="entry name" value="Ala_racemase_C"/>
    <property type="match status" value="1"/>
</dbReference>
<dbReference type="PANTHER" id="PTHR30511">
    <property type="entry name" value="ALANINE RACEMASE"/>
    <property type="match status" value="1"/>
</dbReference>
<evidence type="ECO:0000256" key="1">
    <source>
        <dbReference type="ARBA" id="ARBA00001933"/>
    </source>
</evidence>
<dbReference type="RefSeq" id="WP_104838165.1">
    <property type="nucleotide sequence ID" value="NZ_CP026606.1"/>
</dbReference>
<dbReference type="AlphaFoldDB" id="A0A2L1CBH6"/>
<proteinExistence type="inferred from homology"/>
<dbReference type="GO" id="GO:0030170">
    <property type="term" value="F:pyridoxal phosphate binding"/>
    <property type="evidence" value="ECO:0007669"/>
    <property type="project" value="UniProtKB-UniRule"/>
</dbReference>
<comment type="cofactor">
    <cofactor evidence="1 4 5">
        <name>pyridoxal 5'-phosphate</name>
        <dbReference type="ChEBI" id="CHEBI:597326"/>
    </cofactor>
</comment>
<reference evidence="10 13" key="3">
    <citation type="submission" date="2020-08" db="EMBL/GenBank/DDBJ databases">
        <title>Genomic Encyclopedia of Type Strains, Phase IV (KMG-V): Genome sequencing to study the core and pangenomes of soil and plant-associated prokaryotes.</title>
        <authorList>
            <person name="Whitman W."/>
        </authorList>
    </citation>
    <scope>NUCLEOTIDE SEQUENCE [LARGE SCALE GENOMIC DNA]</scope>
    <source>
        <strain evidence="9 12">C13</strain>
        <strain evidence="10 13">D1</strain>
    </source>
</reference>
<feature type="binding site" evidence="4 6">
    <location>
        <position position="135"/>
    </location>
    <ligand>
        <name>substrate</name>
    </ligand>
</feature>
<evidence type="ECO:0000256" key="4">
    <source>
        <dbReference type="HAMAP-Rule" id="MF_01201"/>
    </source>
</evidence>
<comment type="function">
    <text evidence="4">Catalyzes the interconversion of L-alanine and D-alanine. May also act on other amino acids.</text>
</comment>
<dbReference type="Proteomes" id="UP000567099">
    <property type="component" value="Unassembled WGS sequence"/>
</dbReference>
<evidence type="ECO:0000313" key="11">
    <source>
        <dbReference type="Proteomes" id="UP000239462"/>
    </source>
</evidence>
<evidence type="ECO:0000256" key="5">
    <source>
        <dbReference type="PIRSR" id="PIRSR600821-50"/>
    </source>
</evidence>
<comment type="pathway">
    <text evidence="4">Amino-acid biosynthesis; D-alanine biosynthesis; D-alanine from L-alanine: step 1/1.</text>
</comment>
<comment type="similarity">
    <text evidence="4">Belongs to the alanine racemase family.</text>
</comment>
<dbReference type="EMBL" id="JACDUO010000001">
    <property type="protein sequence ID" value="MBA2863214.1"/>
    <property type="molecule type" value="Genomic_DNA"/>
</dbReference>
<feature type="modified residue" description="N6-(pyridoxal phosphate)lysine" evidence="4 5">
    <location>
        <position position="37"/>
    </location>
</feature>
<comment type="catalytic activity">
    <reaction evidence="4">
        <text>L-alanine = D-alanine</text>
        <dbReference type="Rhea" id="RHEA:20249"/>
        <dbReference type="ChEBI" id="CHEBI:57416"/>
        <dbReference type="ChEBI" id="CHEBI:57972"/>
        <dbReference type="EC" id="5.1.1.1"/>
    </reaction>
</comment>
<dbReference type="Proteomes" id="UP000590564">
    <property type="component" value="Unassembled WGS sequence"/>
</dbReference>
<dbReference type="Pfam" id="PF01168">
    <property type="entry name" value="Ala_racemase_N"/>
    <property type="match status" value="1"/>
</dbReference>
<dbReference type="InterPro" id="IPR020622">
    <property type="entry name" value="Ala_racemase_pyridoxalP-BS"/>
</dbReference>
<evidence type="ECO:0000256" key="2">
    <source>
        <dbReference type="ARBA" id="ARBA00022898"/>
    </source>
</evidence>
<evidence type="ECO:0000313" key="8">
    <source>
        <dbReference type="EMBL" id="AVB76705.1"/>
    </source>
</evidence>
<dbReference type="CDD" id="cd00430">
    <property type="entry name" value="PLPDE_III_AR"/>
    <property type="match status" value="1"/>
</dbReference>
<feature type="domain" description="Alanine racemase C-terminal" evidence="7">
    <location>
        <begin position="245"/>
        <end position="372"/>
    </location>
</feature>
<evidence type="ECO:0000313" key="9">
    <source>
        <dbReference type="EMBL" id="MBA2863214.1"/>
    </source>
</evidence>
<keyword evidence="2 4" id="KW-0663">Pyridoxal phosphate</keyword>
<dbReference type="EC" id="5.1.1.1" evidence="4"/>
<dbReference type="FunFam" id="3.20.20.10:FF:000002">
    <property type="entry name" value="Alanine racemase"/>
    <property type="match status" value="1"/>
</dbReference>
<evidence type="ECO:0000256" key="3">
    <source>
        <dbReference type="ARBA" id="ARBA00023235"/>
    </source>
</evidence>
<evidence type="ECO:0000313" key="13">
    <source>
        <dbReference type="Proteomes" id="UP000590564"/>
    </source>
</evidence>
<reference evidence="11" key="1">
    <citation type="journal article" date="2018" name="Genome Announc.">
        <title>Complete Genome Sequence of the Methanococcus maripaludis Type Strain JJ (DSM 2067), a Model for Selenoprotein Synthesis in Archaea.</title>
        <authorList>
            <person name="Poehlein A."/>
            <person name="Heym D."/>
            <person name="Quitzke V."/>
            <person name="Fersch J."/>
            <person name="Daniel R."/>
            <person name="Rother M."/>
        </authorList>
    </citation>
    <scope>NUCLEOTIDE SEQUENCE [LARGE SCALE GENOMIC DNA]</scope>
    <source>
        <strain evidence="11">DSM 2067</strain>
    </source>
</reference>
<dbReference type="PROSITE" id="PS00395">
    <property type="entry name" value="ALANINE_RACEMASE"/>
    <property type="match status" value="1"/>
</dbReference>
<sequence length="373" mass="41467">MVSHPIWAEIDLSAIKNNIKEIRRITNPKSKVMAVVKANAYGHGAVEVSKVCLENGADRLAVARSTEALELRNAGITCPILVFGYVTEEEILKMVENDITLTVYSLEIANSIQKIAEKLGKNSKIHIKVDTGMSRLGFLPEKSSVETIKKIRELENIEVEGIYTHFADADNSDKTYTTMQFSKFTSFLHDLEENGIDIPIKHASNSAAIIDHPETHLNMVRPGIILYGLYPSELVHKERINLQPAMSLKVLVTHVKDVPENTKISYGCTFETKKQSKIASLPIGYADGFTRMLKNGNVLIHGLRVPVVGRICMDQCMIDVTSIENVNVGDVVTVFGKDGNEKISIEEFGNKLGTINYELVCMVSARVPRIYLH</sequence>
<evidence type="ECO:0000313" key="12">
    <source>
        <dbReference type="Proteomes" id="UP000567099"/>
    </source>
</evidence>
<dbReference type="EMBL" id="CP026606">
    <property type="protein sequence ID" value="AVB76705.1"/>
    <property type="molecule type" value="Genomic_DNA"/>
</dbReference>
<dbReference type="GO" id="GO:0008784">
    <property type="term" value="F:alanine racemase activity"/>
    <property type="evidence" value="ECO:0007669"/>
    <property type="project" value="UniProtKB-UniRule"/>
</dbReference>
<feature type="binding site" evidence="4 6">
    <location>
        <position position="313"/>
    </location>
    <ligand>
        <name>substrate</name>
    </ligand>
</feature>
<dbReference type="SUPFAM" id="SSF51419">
    <property type="entry name" value="PLP-binding barrel"/>
    <property type="match status" value="1"/>
</dbReference>
<keyword evidence="3 4" id="KW-0413">Isomerase</keyword>
<feature type="active site" description="Proton acceptor; specific for D-alanine" evidence="4">
    <location>
        <position position="37"/>
    </location>
</feature>
<dbReference type="InterPro" id="IPR001608">
    <property type="entry name" value="Ala_racemase_N"/>
</dbReference>
<dbReference type="SUPFAM" id="SSF50621">
    <property type="entry name" value="Alanine racemase C-terminal domain-like"/>
    <property type="match status" value="1"/>
</dbReference>
<accession>A0A2L1CBH6</accession>
<dbReference type="InterPro" id="IPR009006">
    <property type="entry name" value="Ala_racemase/Decarboxylase_C"/>
</dbReference>
<evidence type="ECO:0000259" key="7">
    <source>
        <dbReference type="SMART" id="SM01005"/>
    </source>
</evidence>
<dbReference type="UniPathway" id="UPA00042">
    <property type="reaction ID" value="UER00497"/>
</dbReference>
<dbReference type="FunFam" id="2.40.37.10:FF:000006">
    <property type="entry name" value="Alanine racemase"/>
    <property type="match status" value="1"/>
</dbReference>
<dbReference type="Gene3D" id="3.20.20.10">
    <property type="entry name" value="Alanine racemase"/>
    <property type="match status" value="1"/>
</dbReference>
<evidence type="ECO:0000256" key="6">
    <source>
        <dbReference type="PIRSR" id="PIRSR600821-52"/>
    </source>
</evidence>
<organism evidence="8 11">
    <name type="scientific">Methanococcus maripaludis</name>
    <name type="common">Methanococcus deltae</name>
    <dbReference type="NCBI Taxonomy" id="39152"/>
    <lineage>
        <taxon>Archaea</taxon>
        <taxon>Methanobacteriati</taxon>
        <taxon>Methanobacteriota</taxon>
        <taxon>Methanomada group</taxon>
        <taxon>Methanococci</taxon>
        <taxon>Methanococcales</taxon>
        <taxon>Methanococcaceae</taxon>
        <taxon>Methanococcus</taxon>
    </lineage>
</organism>
<dbReference type="InterPro" id="IPR011079">
    <property type="entry name" value="Ala_racemase_C"/>
</dbReference>
<dbReference type="Proteomes" id="UP000239462">
    <property type="component" value="Chromosome"/>
</dbReference>
<feature type="active site" description="Proton acceptor; specific for L-alanine" evidence="4">
    <location>
        <position position="266"/>
    </location>
</feature>
<dbReference type="EMBL" id="JACHED010000001">
    <property type="protein sequence ID" value="MBB6496781.1"/>
    <property type="molecule type" value="Genomic_DNA"/>
</dbReference>
<dbReference type="PRINTS" id="PR00992">
    <property type="entry name" value="ALARACEMASE"/>
</dbReference>
<dbReference type="PANTHER" id="PTHR30511:SF0">
    <property type="entry name" value="ALANINE RACEMASE, CATABOLIC-RELATED"/>
    <property type="match status" value="1"/>
</dbReference>
<gene>
    <name evidence="8" type="primary">alr</name>
    <name evidence="9" type="ORF">HNP94_000214</name>
    <name evidence="10" type="ORF">HNP96_000802</name>
    <name evidence="8" type="ORF">MMJJ_13260</name>
</gene>
<name>A0A2L1CBH6_METMI</name>
<protein>
    <recommendedName>
        <fullName evidence="4">Alanine racemase</fullName>
        <ecNumber evidence="4">5.1.1.1</ecNumber>
    </recommendedName>
</protein>
<evidence type="ECO:0000313" key="10">
    <source>
        <dbReference type="EMBL" id="MBB6496781.1"/>
    </source>
</evidence>
<dbReference type="GeneID" id="36102412"/>
<dbReference type="InterPro" id="IPR000821">
    <property type="entry name" value="Ala_racemase"/>
</dbReference>
<dbReference type="Gene3D" id="2.40.37.10">
    <property type="entry name" value="Lyase, Ornithine Decarboxylase, Chain A, domain 1"/>
    <property type="match status" value="1"/>
</dbReference>
<reference evidence="8" key="2">
    <citation type="submission" date="2018-02" db="EMBL/GenBank/DDBJ databases">
        <title>Complete genome sequence of the Methanococcus maripaludis type strain JJ (DSM 2067), a model for selenoprotein synthesis in Archaea.</title>
        <authorList>
            <person name="Poehlein A."/>
            <person name="Heym D."/>
            <person name="Quitzke V."/>
            <person name="Fersch J."/>
            <person name="Daniel R."/>
            <person name="Rother M."/>
        </authorList>
    </citation>
    <scope>NUCLEOTIDE SEQUENCE [LARGE SCALE GENOMIC DNA]</scope>
    <source>
        <strain evidence="8">DSM 2067</strain>
    </source>
</reference>
<dbReference type="GO" id="GO:0030632">
    <property type="term" value="P:D-alanine biosynthetic process"/>
    <property type="evidence" value="ECO:0007669"/>
    <property type="project" value="UniProtKB-UniRule"/>
</dbReference>